<dbReference type="InterPro" id="IPR052048">
    <property type="entry name" value="ST_Response_Regulator"/>
</dbReference>
<dbReference type="InterPro" id="IPR011006">
    <property type="entry name" value="CheY-like_superfamily"/>
</dbReference>
<accession>A0A0S4L1F6</accession>
<name>A0A0S4L1F6_9BACT</name>
<dbReference type="RefSeq" id="WP_090893717.1">
    <property type="nucleotide sequence ID" value="NZ_CZPZ01000001.1"/>
</dbReference>
<dbReference type="SMART" id="SM00448">
    <property type="entry name" value="REC"/>
    <property type="match status" value="1"/>
</dbReference>
<keyword evidence="3" id="KW-0282">Flagellum</keyword>
<reference evidence="4" key="1">
    <citation type="submission" date="2015-10" db="EMBL/GenBank/DDBJ databases">
        <authorList>
            <person name="Luecker S."/>
            <person name="Luecker S."/>
        </authorList>
    </citation>
    <scope>NUCLEOTIDE SEQUENCE [LARGE SCALE GENOMIC DNA]</scope>
</reference>
<protein>
    <submittedName>
        <fullName evidence="3">Chemotaxis regulator transmitting signal to flagellar motor component</fullName>
    </submittedName>
</protein>
<evidence type="ECO:0000256" key="1">
    <source>
        <dbReference type="PROSITE-ProRule" id="PRU00169"/>
    </source>
</evidence>
<keyword evidence="4" id="KW-1185">Reference proteome</keyword>
<dbReference type="SUPFAM" id="SSF52172">
    <property type="entry name" value="CheY-like"/>
    <property type="match status" value="1"/>
</dbReference>
<dbReference type="EMBL" id="CZPZ01000001">
    <property type="protein sequence ID" value="CUS31491.1"/>
    <property type="molecule type" value="Genomic_DNA"/>
</dbReference>
<dbReference type="PANTHER" id="PTHR43228:SF1">
    <property type="entry name" value="TWO-COMPONENT RESPONSE REGULATOR ARR22"/>
    <property type="match status" value="1"/>
</dbReference>
<sequence length="123" mass="13530">MNRTALIVDDSRTMRQMVAFTLTNAGFTVIEAEDGKVAVKKVSGGVKMDIVVTDLNMPEMDGITLIKELRKMNTFKFTPILMLTTESTVEKKKEGKEAGATGWIVKPFNPDVLLKTIAKVLPA</sequence>
<evidence type="ECO:0000259" key="2">
    <source>
        <dbReference type="PROSITE" id="PS50110"/>
    </source>
</evidence>
<proteinExistence type="predicted"/>
<feature type="modified residue" description="4-aspartylphosphate" evidence="1">
    <location>
        <position position="54"/>
    </location>
</feature>
<dbReference type="Pfam" id="PF00072">
    <property type="entry name" value="Response_reg"/>
    <property type="match status" value="1"/>
</dbReference>
<keyword evidence="3" id="KW-0966">Cell projection</keyword>
<dbReference type="PANTHER" id="PTHR43228">
    <property type="entry name" value="TWO-COMPONENT RESPONSE REGULATOR"/>
    <property type="match status" value="1"/>
</dbReference>
<keyword evidence="1" id="KW-0597">Phosphoprotein</keyword>
<organism evidence="3 4">
    <name type="scientific">Candidatus Nitrospira nitrificans</name>
    <dbReference type="NCBI Taxonomy" id="1742973"/>
    <lineage>
        <taxon>Bacteria</taxon>
        <taxon>Pseudomonadati</taxon>
        <taxon>Nitrospirota</taxon>
        <taxon>Nitrospiria</taxon>
        <taxon>Nitrospirales</taxon>
        <taxon>Nitrospiraceae</taxon>
        <taxon>Nitrospira</taxon>
    </lineage>
</organism>
<dbReference type="GO" id="GO:0000160">
    <property type="term" value="P:phosphorelay signal transduction system"/>
    <property type="evidence" value="ECO:0007669"/>
    <property type="project" value="InterPro"/>
</dbReference>
<evidence type="ECO:0000313" key="3">
    <source>
        <dbReference type="EMBL" id="CUS31491.1"/>
    </source>
</evidence>
<gene>
    <name evidence="3" type="primary">cheY</name>
    <name evidence="3" type="ORF">COMA2_10134</name>
</gene>
<evidence type="ECO:0000313" key="4">
    <source>
        <dbReference type="Proteomes" id="UP000198736"/>
    </source>
</evidence>
<dbReference type="AlphaFoldDB" id="A0A0S4L1F6"/>
<dbReference type="Gene3D" id="3.40.50.2300">
    <property type="match status" value="1"/>
</dbReference>
<dbReference type="InterPro" id="IPR001789">
    <property type="entry name" value="Sig_transdc_resp-reg_receiver"/>
</dbReference>
<dbReference type="OrthoDB" id="9800897at2"/>
<feature type="domain" description="Response regulatory" evidence="2">
    <location>
        <begin position="4"/>
        <end position="121"/>
    </location>
</feature>
<dbReference type="STRING" id="1742973.COMA2_10134"/>
<dbReference type="PROSITE" id="PS50110">
    <property type="entry name" value="RESPONSE_REGULATORY"/>
    <property type="match status" value="1"/>
</dbReference>
<dbReference type="Proteomes" id="UP000198736">
    <property type="component" value="Unassembled WGS sequence"/>
</dbReference>
<keyword evidence="3" id="KW-0969">Cilium</keyword>